<keyword evidence="4" id="KW-1185">Reference proteome</keyword>
<sequence length="381" mass="44690">MMVNHPKEKRRSNSVSFSEIQTIEVLEWQESNPPPQLQPTRRTSNSSHSVSFSDQPISPGSTKSSQNSTGCSSQQQQNVIALTRMLHQIQADIVVKEQLVSQLELTLQQERNAAVKRAPNASNGVSIRDKNSILAELKARYEHKVKRLIQEISDLRRKYNEATQSNTKSKNQNETMLKSTRDNYYLDLSGTQGEMVAVYSDCKPIGDILNRKQDNQYIFNNKIRKLIEMIMGKEGNELKRKIIDLLEQQNNNVEGIIEDLKESKRKIKKMKKIIVENEEYNSDKKNMMEEEGRIKLKMSDSKIKVRHYNKCYDRTENMRMMKRTKDETERVREITGRSQRELQIFVIRKKLLQEQKKRLERTSEMQKIMLEKRQKEVLQIK</sequence>
<gene>
    <name evidence="3" type="ORF">RclHR1_00980030</name>
</gene>
<feature type="coiled-coil region" evidence="1">
    <location>
        <begin position="243"/>
        <end position="290"/>
    </location>
</feature>
<evidence type="ECO:0000313" key="3">
    <source>
        <dbReference type="EMBL" id="GBC10653.1"/>
    </source>
</evidence>
<accession>A0A2Z6SBF4</accession>
<feature type="region of interest" description="Disordered" evidence="2">
    <location>
        <begin position="25"/>
        <end position="72"/>
    </location>
</feature>
<dbReference type="AlphaFoldDB" id="A0A2Z6SBF4"/>
<proteinExistence type="predicted"/>
<dbReference type="STRING" id="94130.A0A2Z6SBF4"/>
<evidence type="ECO:0000313" key="4">
    <source>
        <dbReference type="Proteomes" id="UP000247702"/>
    </source>
</evidence>
<name>A0A2Z6SBF4_9GLOM</name>
<dbReference type="Proteomes" id="UP000247702">
    <property type="component" value="Unassembled WGS sequence"/>
</dbReference>
<reference evidence="3 4" key="1">
    <citation type="submission" date="2017-11" db="EMBL/GenBank/DDBJ databases">
        <title>The genome of Rhizophagus clarus HR1 reveals common genetic basis of auxotrophy among arbuscular mycorrhizal fungi.</title>
        <authorList>
            <person name="Kobayashi Y."/>
        </authorList>
    </citation>
    <scope>NUCLEOTIDE SEQUENCE [LARGE SCALE GENOMIC DNA]</scope>
    <source>
        <strain evidence="3 4">HR1</strain>
    </source>
</reference>
<dbReference type="EMBL" id="BEXD01004403">
    <property type="protein sequence ID" value="GBC10653.1"/>
    <property type="molecule type" value="Genomic_DNA"/>
</dbReference>
<comment type="caution">
    <text evidence="3">The sequence shown here is derived from an EMBL/GenBank/DDBJ whole genome shotgun (WGS) entry which is preliminary data.</text>
</comment>
<protein>
    <submittedName>
        <fullName evidence="3">Uncharacterized protein</fullName>
    </submittedName>
</protein>
<organism evidence="3 4">
    <name type="scientific">Rhizophagus clarus</name>
    <dbReference type="NCBI Taxonomy" id="94130"/>
    <lineage>
        <taxon>Eukaryota</taxon>
        <taxon>Fungi</taxon>
        <taxon>Fungi incertae sedis</taxon>
        <taxon>Mucoromycota</taxon>
        <taxon>Glomeromycotina</taxon>
        <taxon>Glomeromycetes</taxon>
        <taxon>Glomerales</taxon>
        <taxon>Glomeraceae</taxon>
        <taxon>Rhizophagus</taxon>
    </lineage>
</organism>
<feature type="compositionally biased region" description="Polar residues" evidence="2">
    <location>
        <begin position="38"/>
        <end position="72"/>
    </location>
</feature>
<keyword evidence="1" id="KW-0175">Coiled coil</keyword>
<evidence type="ECO:0000256" key="1">
    <source>
        <dbReference type="SAM" id="Coils"/>
    </source>
</evidence>
<feature type="coiled-coil region" evidence="1">
    <location>
        <begin position="138"/>
        <end position="172"/>
    </location>
</feature>
<evidence type="ECO:0000256" key="2">
    <source>
        <dbReference type="SAM" id="MobiDB-lite"/>
    </source>
</evidence>